<accession>A0A9W5W7I5</accession>
<dbReference type="Pfam" id="PF13529">
    <property type="entry name" value="Peptidase_C39_2"/>
    <property type="match status" value="1"/>
</dbReference>
<evidence type="ECO:0000256" key="1">
    <source>
        <dbReference type="ARBA" id="ARBA00023157"/>
    </source>
</evidence>
<evidence type="ECO:0000313" key="3">
    <source>
        <dbReference type="EMBL" id="EXX87934.1"/>
    </source>
</evidence>
<dbReference type="Gene3D" id="3.90.70.10">
    <property type="entry name" value="Cysteine proteinases"/>
    <property type="match status" value="1"/>
</dbReference>
<dbReference type="InterPro" id="IPR013766">
    <property type="entry name" value="Thioredoxin_domain"/>
</dbReference>
<dbReference type="PROSITE" id="PS00194">
    <property type="entry name" value="THIOREDOXIN_1"/>
    <property type="match status" value="1"/>
</dbReference>
<dbReference type="SUPFAM" id="SSF52833">
    <property type="entry name" value="Thioredoxin-like"/>
    <property type="match status" value="1"/>
</dbReference>
<proteinExistence type="predicted"/>
<gene>
    <name evidence="3" type="ORF">BG53_02790</name>
</gene>
<dbReference type="Proteomes" id="UP000053750">
    <property type="component" value="Unassembled WGS sequence"/>
</dbReference>
<organism evidence="3 4">
    <name type="scientific">Paenibacillus darwinianus</name>
    <dbReference type="NCBI Taxonomy" id="1380763"/>
    <lineage>
        <taxon>Bacteria</taxon>
        <taxon>Bacillati</taxon>
        <taxon>Bacillota</taxon>
        <taxon>Bacilli</taxon>
        <taxon>Bacillales</taxon>
        <taxon>Paenibacillaceae</taxon>
        <taxon>Paenibacillus</taxon>
    </lineage>
</organism>
<dbReference type="CDD" id="cd02966">
    <property type="entry name" value="TlpA_like_family"/>
    <property type="match status" value="1"/>
</dbReference>
<sequence length="454" mass="50701">MKKLLLAFGAVAVIAMIVVYQLRSFEESKQSNSDPRAATGEELPKIGYSAPKFSLPGLDGDTYIMPNANGRPVLLNFWASWCEPCKQEAPELVKLYETYKGKMDIYAINVTASDTVEGARAFVQEYGFEFPVLMDKTAEVAKKYGIRPIPTTFFVNSEGVIVDKVIGPLNLKSMESKFTDLLKNGGSQQAAAMKVDQAPEGADAFTVYQNGRYISDFNRFNAAVRYAKGFTDTTIYFQQYDTPVWENTALPAQAGLIDAPLIAQMPELARGCEVTSLAMLLRVAGVDGADKMKLAEEIKKDPTPYRKKNGVVYYGNPYDGFIGDIYTIDKPGYGVYHGPVKELAESYLPGQIIDMTGSELQDILYSLNRGAPVWIITNTWFSRVPDSQFQTWETPSGQVKITYREHSVLITGYDEKYIYFNDPLANVKNRKILIDSFKQAYDQMGKQAITYMKA</sequence>
<dbReference type="InterPro" id="IPR000866">
    <property type="entry name" value="AhpC/TSA"/>
</dbReference>
<dbReference type="GO" id="GO:0016491">
    <property type="term" value="F:oxidoreductase activity"/>
    <property type="evidence" value="ECO:0007669"/>
    <property type="project" value="InterPro"/>
</dbReference>
<dbReference type="AlphaFoldDB" id="A0A9W5W7I5"/>
<reference evidence="3 4" key="1">
    <citation type="submission" date="2014-02" db="EMBL/GenBank/DDBJ databases">
        <title>Genome sequence of Paenibacillus darwinianus reveals adaptive mechanisms for survival in Antarctic soils.</title>
        <authorList>
            <person name="Dsouza M."/>
            <person name="Taylor M.W."/>
            <person name="Turner S.J."/>
            <person name="Aislabie J."/>
        </authorList>
    </citation>
    <scope>NUCLEOTIDE SEQUENCE [LARGE SCALE GENOMIC DNA]</scope>
    <source>
        <strain evidence="3 4">CE1</strain>
    </source>
</reference>
<dbReference type="PROSITE" id="PS51352">
    <property type="entry name" value="THIOREDOXIN_2"/>
    <property type="match status" value="1"/>
</dbReference>
<protein>
    <submittedName>
        <fullName evidence="3">Peptidase C39</fullName>
    </submittedName>
</protein>
<dbReference type="InterPro" id="IPR036249">
    <property type="entry name" value="Thioredoxin-like_sf"/>
</dbReference>
<dbReference type="InterPro" id="IPR039564">
    <property type="entry name" value="Peptidase_C39-like"/>
</dbReference>
<evidence type="ECO:0000313" key="4">
    <source>
        <dbReference type="Proteomes" id="UP000053750"/>
    </source>
</evidence>
<dbReference type="EMBL" id="JFHU01000139">
    <property type="protein sequence ID" value="EXX87934.1"/>
    <property type="molecule type" value="Genomic_DNA"/>
</dbReference>
<feature type="domain" description="Thioredoxin" evidence="2">
    <location>
        <begin position="44"/>
        <end position="183"/>
    </location>
</feature>
<dbReference type="Pfam" id="PF00578">
    <property type="entry name" value="AhpC-TSA"/>
    <property type="match status" value="1"/>
</dbReference>
<evidence type="ECO:0000259" key="2">
    <source>
        <dbReference type="PROSITE" id="PS51352"/>
    </source>
</evidence>
<comment type="caution">
    <text evidence="3">The sequence shown here is derived from an EMBL/GenBank/DDBJ whole genome shotgun (WGS) entry which is preliminary data.</text>
</comment>
<keyword evidence="4" id="KW-1185">Reference proteome</keyword>
<dbReference type="Gene3D" id="3.40.30.10">
    <property type="entry name" value="Glutaredoxin"/>
    <property type="match status" value="1"/>
</dbReference>
<dbReference type="PANTHER" id="PTHR37806">
    <property type="entry name" value="LMO0724 PROTEIN"/>
    <property type="match status" value="1"/>
</dbReference>
<name>A0A9W5W7I5_9BACL</name>
<keyword evidence="1" id="KW-1015">Disulfide bond</keyword>
<dbReference type="PANTHER" id="PTHR37806:SF1">
    <property type="entry name" value="PEPTIDASE C39-LIKE DOMAIN-CONTAINING PROTEIN"/>
    <property type="match status" value="1"/>
</dbReference>
<dbReference type="GO" id="GO:0016209">
    <property type="term" value="F:antioxidant activity"/>
    <property type="evidence" value="ECO:0007669"/>
    <property type="project" value="InterPro"/>
</dbReference>
<dbReference type="InterPro" id="IPR017937">
    <property type="entry name" value="Thioredoxin_CS"/>
</dbReference>